<keyword evidence="2" id="KW-1185">Reference proteome</keyword>
<dbReference type="KEGG" id="gom:D7316_04831"/>
<accession>A0A3G8JSV5</accession>
<gene>
    <name evidence="1" type="ORF">D7316_04831</name>
</gene>
<name>A0A3G8JSV5_9ACTN</name>
<dbReference type="AlphaFoldDB" id="A0A3G8JSV5"/>
<dbReference type="InterPro" id="IPR025444">
    <property type="entry name" value="Monooxy_af470"/>
</dbReference>
<protein>
    <recommendedName>
        <fullName evidence="3">DUF4188 domain-containing protein</fullName>
    </recommendedName>
</protein>
<evidence type="ECO:0000313" key="2">
    <source>
        <dbReference type="Proteomes" id="UP000271469"/>
    </source>
</evidence>
<organism evidence="1 2">
    <name type="scientific">Gordonia insulae</name>
    <dbReference type="NCBI Taxonomy" id="2420509"/>
    <lineage>
        <taxon>Bacteria</taxon>
        <taxon>Bacillati</taxon>
        <taxon>Actinomycetota</taxon>
        <taxon>Actinomycetes</taxon>
        <taxon>Mycobacteriales</taxon>
        <taxon>Gordoniaceae</taxon>
        <taxon>Gordonia</taxon>
    </lineage>
</organism>
<proteinExistence type="predicted"/>
<evidence type="ECO:0000313" key="1">
    <source>
        <dbReference type="EMBL" id="AZG48214.1"/>
    </source>
</evidence>
<sequence>MARPDARRMTNVAPPEGTTLFLIGMRVTKPWRVRAWVGVFAAMARILGHLRANRGAGMLSHRLYLGSSAMVVSYWSSADDLRRFAAAADAPHLPAWRWFTRNFADTNSVGIWHETYVIGEHETISSGMGAWGLAEAVGAEPIGSGQATAAARLAHNGCPAARRVP</sequence>
<reference evidence="1 2" key="1">
    <citation type="submission" date="2018-11" db="EMBL/GenBank/DDBJ databases">
        <title>Gordonia insulae sp. nov., isolated from an island soil.</title>
        <authorList>
            <person name="Kim Y.S."/>
            <person name="Kim S.B."/>
        </authorList>
    </citation>
    <scope>NUCLEOTIDE SEQUENCE [LARGE SCALE GENOMIC DNA]</scope>
    <source>
        <strain evidence="1 2">MMS17-SY073</strain>
    </source>
</reference>
<dbReference type="Pfam" id="PF13826">
    <property type="entry name" value="Monooxy_af470-like"/>
    <property type="match status" value="1"/>
</dbReference>
<dbReference type="EMBL" id="CP033972">
    <property type="protein sequence ID" value="AZG48214.1"/>
    <property type="molecule type" value="Genomic_DNA"/>
</dbReference>
<dbReference type="OrthoDB" id="7566033at2"/>
<evidence type="ECO:0008006" key="3">
    <source>
        <dbReference type="Google" id="ProtNLM"/>
    </source>
</evidence>
<dbReference type="Proteomes" id="UP000271469">
    <property type="component" value="Chromosome"/>
</dbReference>